<dbReference type="PRINTS" id="PR00359">
    <property type="entry name" value="BP450"/>
</dbReference>
<comment type="caution">
    <text evidence="2">The sequence shown here is derived from an EMBL/GenBank/DDBJ whole genome shotgun (WGS) entry which is preliminary data.</text>
</comment>
<dbReference type="InterPro" id="IPR002397">
    <property type="entry name" value="Cyt_P450_B"/>
</dbReference>
<evidence type="ECO:0000313" key="2">
    <source>
        <dbReference type="EMBL" id="MEE4597162.1"/>
    </source>
</evidence>
<organism evidence="2 3">
    <name type="scientific">Streptomyces asiaticus subsp. ignotus</name>
    <dbReference type="NCBI Taxonomy" id="3098222"/>
    <lineage>
        <taxon>Bacteria</taxon>
        <taxon>Bacillati</taxon>
        <taxon>Actinomycetota</taxon>
        <taxon>Actinomycetes</taxon>
        <taxon>Kitasatosporales</taxon>
        <taxon>Streptomycetaceae</taxon>
        <taxon>Streptomyces</taxon>
        <taxon>Streptomyces violaceusniger group</taxon>
    </lineage>
</organism>
<evidence type="ECO:0000313" key="3">
    <source>
        <dbReference type="Proteomes" id="UP001354709"/>
    </source>
</evidence>
<dbReference type="RefSeq" id="WP_330813907.1">
    <property type="nucleotide sequence ID" value="NZ_JAZBJO010000032.1"/>
</dbReference>
<dbReference type="SUPFAM" id="SSF48264">
    <property type="entry name" value="Cytochrome P450"/>
    <property type="match status" value="1"/>
</dbReference>
<protein>
    <submittedName>
        <fullName evidence="2">Cytochrome</fullName>
    </submittedName>
</protein>
<dbReference type="Gene3D" id="1.10.630.10">
    <property type="entry name" value="Cytochrome P450"/>
    <property type="match status" value="1"/>
</dbReference>
<proteinExistence type="inferred from homology"/>
<reference evidence="2 3" key="1">
    <citation type="submission" date="2023-11" db="EMBL/GenBank/DDBJ databases">
        <title>30 novel species of actinomycetes from the DSMZ collection.</title>
        <authorList>
            <person name="Nouioui I."/>
        </authorList>
    </citation>
    <scope>NUCLEOTIDE SEQUENCE [LARGE SCALE GENOMIC DNA]</scope>
    <source>
        <strain evidence="2 3">DSM 41524</strain>
    </source>
</reference>
<name>A0ABU7Q702_9ACTN</name>
<sequence>MINAPSLESLPSAPLLTAEFDIDPSAVYARLRNTYGPVAPVNLAGVPVWLVLGYQQVLDVLRNDTTWRSDIRHWRAHREGKLPTNWPLLTGYEIRQTMFLDGAEHGAARQTLYSALESFQDVRTQRGWGLRAAVLRYADELITTLANETGLTGIADLNAQYTKPLVLMLVHRLFGFPDELDSDVLSSFWQMLDGGPDAAAATARILEDMTELAAYRRAAPGDDFPSAMLAADPSLSDAQLGRELFVNAVYLTEATGNMILSTLLQFLGRSVTPTGNVPDRVITDMVNWVALHNPPIVNLNFRFPSQDVQMGNFLIRTGDVVVPSLAGAHEELASLGHAGGASRAHLAWGAGPHRCPSGAQELTVTVVRAAVSRVFEHLADAELAIPPSRLPWHSGLSVRGLRHLPVRYAIKPTSSVLILERPAPSLGVAGEPRGALAALRRGLRGIRR</sequence>
<gene>
    <name evidence="2" type="ORF">V2J94_35620</name>
</gene>
<dbReference type="EMBL" id="JAZBJO010000032">
    <property type="protein sequence ID" value="MEE4597162.1"/>
    <property type="molecule type" value="Genomic_DNA"/>
</dbReference>
<comment type="similarity">
    <text evidence="1">Belongs to the cytochrome P450 family.</text>
</comment>
<dbReference type="InterPro" id="IPR036396">
    <property type="entry name" value="Cyt_P450_sf"/>
</dbReference>
<dbReference type="PANTHER" id="PTHR46696">
    <property type="entry name" value="P450, PUTATIVE (EUROFUNG)-RELATED"/>
    <property type="match status" value="1"/>
</dbReference>
<evidence type="ECO:0000256" key="1">
    <source>
        <dbReference type="ARBA" id="ARBA00010617"/>
    </source>
</evidence>
<accession>A0ABU7Q702</accession>
<dbReference type="Proteomes" id="UP001354709">
    <property type="component" value="Unassembled WGS sequence"/>
</dbReference>
<dbReference type="PANTHER" id="PTHR46696:SF1">
    <property type="entry name" value="CYTOCHROME P450 YJIB-RELATED"/>
    <property type="match status" value="1"/>
</dbReference>
<keyword evidence="3" id="KW-1185">Reference proteome</keyword>